<dbReference type="Pfam" id="PF00023">
    <property type="entry name" value="Ank"/>
    <property type="match status" value="2"/>
</dbReference>
<dbReference type="GeneID" id="5723444"/>
<dbReference type="RefSeq" id="XP_042915663.1">
    <property type="nucleotide sequence ID" value="XM_043071021.1"/>
</dbReference>
<feature type="repeat" description="ANK" evidence="1">
    <location>
        <begin position="805"/>
        <end position="837"/>
    </location>
</feature>
<evidence type="ECO:0000313" key="4">
    <source>
        <dbReference type="EMBL" id="PNW71644.1"/>
    </source>
</evidence>
<dbReference type="SUPFAM" id="SSF48403">
    <property type="entry name" value="Ankyrin repeat"/>
    <property type="match status" value="3"/>
</dbReference>
<dbReference type="PANTHER" id="PTHR24133">
    <property type="entry name" value="ANKYRIN DOMAIN-CONTAINING"/>
    <property type="match status" value="1"/>
</dbReference>
<feature type="repeat" description="ANK" evidence="1">
    <location>
        <begin position="1038"/>
        <end position="1070"/>
    </location>
</feature>
<feature type="repeat" description="ANK" evidence="1">
    <location>
        <begin position="1140"/>
        <end position="1172"/>
    </location>
</feature>
<dbReference type="PROSITE" id="PS50088">
    <property type="entry name" value="ANK_REPEAT"/>
    <property type="match status" value="17"/>
</dbReference>
<dbReference type="InParanoid" id="A0A2K3CTM6"/>
<dbReference type="InterPro" id="IPR010730">
    <property type="entry name" value="HET"/>
</dbReference>
<accession>A0A2K3CTM6</accession>
<feature type="repeat" description="ANK" evidence="1">
    <location>
        <begin position="638"/>
        <end position="670"/>
    </location>
</feature>
<dbReference type="PROSITE" id="PS50297">
    <property type="entry name" value="ANK_REP_REGION"/>
    <property type="match status" value="15"/>
</dbReference>
<feature type="repeat" description="ANK" evidence="1">
    <location>
        <begin position="603"/>
        <end position="635"/>
    </location>
</feature>
<proteinExistence type="predicted"/>
<dbReference type="InterPro" id="IPR036770">
    <property type="entry name" value="Ankyrin_rpt-contain_sf"/>
</dbReference>
<feature type="repeat" description="ANK" evidence="1">
    <location>
        <begin position="1278"/>
        <end position="1310"/>
    </location>
</feature>
<feature type="repeat" description="ANK" evidence="1">
    <location>
        <begin position="1106"/>
        <end position="1139"/>
    </location>
</feature>
<evidence type="ECO:0000256" key="2">
    <source>
        <dbReference type="SAM" id="MobiDB-lite"/>
    </source>
</evidence>
<evidence type="ECO:0000313" key="5">
    <source>
        <dbReference type="Proteomes" id="UP000006906"/>
    </source>
</evidence>
<feature type="repeat" description="ANK" evidence="1">
    <location>
        <begin position="1564"/>
        <end position="1591"/>
    </location>
</feature>
<feature type="repeat" description="ANK" evidence="1">
    <location>
        <begin position="1313"/>
        <end position="1345"/>
    </location>
</feature>
<reference evidence="4 5" key="1">
    <citation type="journal article" date="2007" name="Science">
        <title>The Chlamydomonas genome reveals the evolution of key animal and plant functions.</title>
        <authorList>
            <person name="Merchant S.S."/>
            <person name="Prochnik S.E."/>
            <person name="Vallon O."/>
            <person name="Harris E.H."/>
            <person name="Karpowicz S.J."/>
            <person name="Witman G.B."/>
            <person name="Terry A."/>
            <person name="Salamov A."/>
            <person name="Fritz-Laylin L.K."/>
            <person name="Marechal-Drouard L."/>
            <person name="Marshall W.F."/>
            <person name="Qu L.H."/>
            <person name="Nelson D.R."/>
            <person name="Sanderfoot A.A."/>
            <person name="Spalding M.H."/>
            <person name="Kapitonov V.V."/>
            <person name="Ren Q."/>
            <person name="Ferris P."/>
            <person name="Lindquist E."/>
            <person name="Shapiro H."/>
            <person name="Lucas S.M."/>
            <person name="Grimwood J."/>
            <person name="Schmutz J."/>
            <person name="Cardol P."/>
            <person name="Cerutti H."/>
            <person name="Chanfreau G."/>
            <person name="Chen C.L."/>
            <person name="Cognat V."/>
            <person name="Croft M.T."/>
            <person name="Dent R."/>
            <person name="Dutcher S."/>
            <person name="Fernandez E."/>
            <person name="Fukuzawa H."/>
            <person name="Gonzalez-Ballester D."/>
            <person name="Gonzalez-Halphen D."/>
            <person name="Hallmann A."/>
            <person name="Hanikenne M."/>
            <person name="Hippler M."/>
            <person name="Inwood W."/>
            <person name="Jabbari K."/>
            <person name="Kalanon M."/>
            <person name="Kuras R."/>
            <person name="Lefebvre P.A."/>
            <person name="Lemaire S.D."/>
            <person name="Lobanov A.V."/>
            <person name="Lohr M."/>
            <person name="Manuell A."/>
            <person name="Meier I."/>
            <person name="Mets L."/>
            <person name="Mittag M."/>
            <person name="Mittelmeier T."/>
            <person name="Moroney J.V."/>
            <person name="Moseley J."/>
            <person name="Napoli C."/>
            <person name="Nedelcu A.M."/>
            <person name="Niyogi K."/>
            <person name="Novoselov S.V."/>
            <person name="Paulsen I.T."/>
            <person name="Pazour G."/>
            <person name="Purton S."/>
            <person name="Ral J.P."/>
            <person name="Riano-Pachon D.M."/>
            <person name="Riekhof W."/>
            <person name="Rymarquis L."/>
            <person name="Schroda M."/>
            <person name="Stern D."/>
            <person name="Umen J."/>
            <person name="Willows R."/>
            <person name="Wilson N."/>
            <person name="Zimmer S.L."/>
            <person name="Allmer J."/>
            <person name="Balk J."/>
            <person name="Bisova K."/>
            <person name="Chen C.J."/>
            <person name="Elias M."/>
            <person name="Gendler K."/>
            <person name="Hauser C."/>
            <person name="Lamb M.R."/>
            <person name="Ledford H."/>
            <person name="Long J.C."/>
            <person name="Minagawa J."/>
            <person name="Page M.D."/>
            <person name="Pan J."/>
            <person name="Pootakham W."/>
            <person name="Roje S."/>
            <person name="Rose A."/>
            <person name="Stahlberg E."/>
            <person name="Terauchi A.M."/>
            <person name="Yang P."/>
            <person name="Ball S."/>
            <person name="Bowler C."/>
            <person name="Dieckmann C.L."/>
            <person name="Gladyshev V.N."/>
            <person name="Green P."/>
            <person name="Jorgensen R."/>
            <person name="Mayfield S."/>
            <person name="Mueller-Roeber B."/>
            <person name="Rajamani S."/>
            <person name="Sayre R.T."/>
            <person name="Brokstein P."/>
            <person name="Dubchak I."/>
            <person name="Goodstein D."/>
            <person name="Hornick L."/>
            <person name="Huang Y.W."/>
            <person name="Jhaveri J."/>
            <person name="Luo Y."/>
            <person name="Martinez D."/>
            <person name="Ngau W.C."/>
            <person name="Otillar B."/>
            <person name="Poliakov A."/>
            <person name="Porter A."/>
            <person name="Szajkowski L."/>
            <person name="Werner G."/>
            <person name="Zhou K."/>
            <person name="Grigoriev I.V."/>
            <person name="Rokhsar D.S."/>
            <person name="Grossman A.R."/>
        </authorList>
    </citation>
    <scope>NUCLEOTIDE SEQUENCE [LARGE SCALE GENOMIC DNA]</scope>
    <source>
        <strain evidence="5">CC-503</strain>
    </source>
</reference>
<dbReference type="InterPro" id="IPR002110">
    <property type="entry name" value="Ankyrin_rpt"/>
</dbReference>
<dbReference type="KEGG" id="cre:CHLRE_16g662951v5"/>
<evidence type="ECO:0000259" key="3">
    <source>
        <dbReference type="Pfam" id="PF06985"/>
    </source>
</evidence>
<evidence type="ECO:0000256" key="1">
    <source>
        <dbReference type="PROSITE-ProRule" id="PRU00023"/>
    </source>
</evidence>
<feature type="domain" description="Heterokaryon incompatibility" evidence="3">
    <location>
        <begin position="244"/>
        <end position="390"/>
    </location>
</feature>
<dbReference type="PaxDb" id="3055-EDO99768"/>
<dbReference type="PANTHER" id="PTHR24133:SF40">
    <property type="entry name" value="ANKYRIN REPEAT DOMAIN 44"/>
    <property type="match status" value="1"/>
</dbReference>
<feature type="repeat" description="ANK" evidence="1">
    <location>
        <begin position="1243"/>
        <end position="1266"/>
    </location>
</feature>
<keyword evidence="1" id="KW-0040">ANK repeat</keyword>
<feature type="repeat" description="ANK" evidence="1">
    <location>
        <begin position="1531"/>
        <end position="1563"/>
    </location>
</feature>
<dbReference type="Gramene" id="PNW71644">
    <property type="protein sequence ID" value="PNW71644"/>
    <property type="gene ID" value="CHLRE_16g662951v5"/>
</dbReference>
<sequence>MGCGASTGREALPPEDEAALEAKRQQLALEKQQHEQAKKQLEEARAELEQERKRAEAERQKLEAERKLKEEEQKRVEAAAAAKRKAEEEAEAKRKAVEEAERRAAEAEARRKEEEEAAARKKAEEEEAARRKAEEEEAERKRKEEEERWLLAEEAAKALDVDTELVMSFPPANRSLGELQEFVLELSDQLPLVIRAAPMRLLHIDAVLRGWKTGIKVFEEVEEADAITVPYTEVREEQWAQTAVLSWRWGMPKPTVYRPGFSPMTVVQFTELRLLLHRLSAAGFSLVWIDWSCVPQYKSSPMTEVMRSKLFYARARSMVVLPSYVAFEELPENSAAVVRVLLAKAVRTLRRRAEEGQPHCAQATTALSNILQREVVAGRDYFSRAWTLAERMARHGRGEPLRQWLSCETWAGMLVDALLRSLEDRTASSIYKKILGPEAAELLDSAIEPLVEAVATGSPQDEELVDKVASLFQAAVGVWRTSPNLGEAPSKSWLAAYLEEIHTGIYQAWSRPDLLWAVYSYFCFKPLDQRREEGVMAALKALVKVAGGDDMRTSFLATKMGMGHMVTLRPLDRRLHAAVEAGRTAEVLELLAEGAFIEALDANASTPLLMAVCAGHVEVVHVLLEAGAAVQVCLSEEERNTALHVAAARGDPAVVQALLAAGANIGARDAAGCTPLSVAAREGHLPVVELLLATSGGKDVDAKDNAGNTPLHHSAIHEDVAAALQAAGANVAARNLAGQTAEDTRRALETRKAAGMPARPPQSDAERTLLAECSKPPQHRRAVAAAVKRLLVNDMAVNANAQDEEGHCAVHLAAGNGHTEALAALLMVGALKDVRSRAGHTPMHRAALHGRPDALTVLLEKGAAPDLPDERGDTPFLVAAGAGQLDCIRLLLKQGGGVAKDALNKAGNNALHCAALSGNADAVRIVLSAAVPNVPNKASYTPLHVAAMSSTEEVVRALLDADAGMEVADAEGHTPLHRAAHEGNVDTIRALLAGGANKEALNKDTETPLFLAVYQGHLKAITVMVEAGCSLTATEQQFGTTVLHRAAIEGDAETVKTLIGLGADLTAQDASGDTPMHAAASGGEMGALKALLAAAPAAAKEAKNKLGQTPLHRAAQDSGAGAAVRALLNAGANKDATTGEGNTALHLAARAKKLEAIRVLLAAGVAKDVYNKVGQTAMHRAVEGQAEGTVQVIELLAKAGFNLEAVVKDGMTPLAHAVRLAQTEGVRMLLALGGNRAAAVGDYRNTPLHYAAAAGHTAIVRMLLDKAPVAVREARNSNGHTPFLLAAEQGKDEVLQVLLAAGADKTALTKNPDSWQALELAAKHGHTSTCKVLVEAGFDVNQPNPKTGCTPLHRAAEFNKADVIDMLFALQSFNAKRNFRGWAALHVAAEKGSLDATKAILKQMGVMHRDDPTDKEKRSAFHVAAIAGHVAVMEELLKNQGHYHRIEPDDIDGYGYSPCMYGALNGHVEVLKFLFDTTGRMRSDALLRPDRTTEQTTMHLAVGKTPGHTAVLTYLLTHRWLQANPNVKDKSGCTPMHYVGKRGLPEMVDVLVNARGDINAQNAHGQTPLAMAIEAGNLAVQKRMMELGARR</sequence>
<dbReference type="PRINTS" id="PR01415">
    <property type="entry name" value="ANKYRIN"/>
</dbReference>
<feature type="repeat" description="ANK" evidence="1">
    <location>
        <begin position="971"/>
        <end position="1003"/>
    </location>
</feature>
<keyword evidence="5" id="KW-1185">Reference proteome</keyword>
<gene>
    <name evidence="4" type="ORF">CHLRE_16g662951v5</name>
</gene>
<feature type="repeat" description="ANK" evidence="1">
    <location>
        <begin position="1004"/>
        <end position="1036"/>
    </location>
</feature>
<organism evidence="4 5">
    <name type="scientific">Chlamydomonas reinhardtii</name>
    <name type="common">Chlamydomonas smithii</name>
    <dbReference type="NCBI Taxonomy" id="3055"/>
    <lineage>
        <taxon>Eukaryota</taxon>
        <taxon>Viridiplantae</taxon>
        <taxon>Chlorophyta</taxon>
        <taxon>core chlorophytes</taxon>
        <taxon>Chlorophyceae</taxon>
        <taxon>CS clade</taxon>
        <taxon>Chlamydomonadales</taxon>
        <taxon>Chlamydomonadaceae</taxon>
        <taxon>Chlamydomonas</taxon>
    </lineage>
</organism>
<dbReference type="Proteomes" id="UP000006906">
    <property type="component" value="Chromosome 16"/>
</dbReference>
<feature type="repeat" description="ANK" evidence="1">
    <location>
        <begin position="671"/>
        <end position="703"/>
    </location>
</feature>
<dbReference type="EMBL" id="CM008977">
    <property type="protein sequence ID" value="PNW71644.1"/>
    <property type="molecule type" value="Genomic_DNA"/>
</dbReference>
<dbReference type="InterPro" id="IPR052391">
    <property type="entry name" value="E3_Ligase-Neurotoxin"/>
</dbReference>
<feature type="compositionally biased region" description="Basic and acidic residues" evidence="2">
    <location>
        <begin position="84"/>
        <end position="147"/>
    </location>
</feature>
<dbReference type="SMART" id="SM00248">
    <property type="entry name" value="ANK"/>
    <property type="match status" value="28"/>
</dbReference>
<dbReference type="OrthoDB" id="513151at2759"/>
<dbReference type="Gene3D" id="1.25.40.20">
    <property type="entry name" value="Ankyrin repeat-containing domain"/>
    <property type="match status" value="9"/>
</dbReference>
<feature type="repeat" description="ANK" evidence="1">
    <location>
        <begin position="871"/>
        <end position="898"/>
    </location>
</feature>
<name>A0A2K3CTM6_CHLRE</name>
<dbReference type="Pfam" id="PF12796">
    <property type="entry name" value="Ank_2"/>
    <property type="match status" value="9"/>
</dbReference>
<feature type="compositionally biased region" description="Basic and acidic residues" evidence="2">
    <location>
        <begin position="31"/>
        <end position="77"/>
    </location>
</feature>
<feature type="repeat" description="ANK" evidence="1">
    <location>
        <begin position="838"/>
        <end position="870"/>
    </location>
</feature>
<protein>
    <recommendedName>
        <fullName evidence="3">Heterokaryon incompatibility domain-containing protein</fullName>
    </recommendedName>
</protein>
<dbReference type="Pfam" id="PF06985">
    <property type="entry name" value="HET"/>
    <property type="match status" value="1"/>
</dbReference>
<feature type="region of interest" description="Disordered" evidence="2">
    <location>
        <begin position="1"/>
        <end position="147"/>
    </location>
</feature>
<feature type="repeat" description="ANK" evidence="1">
    <location>
        <begin position="938"/>
        <end position="970"/>
    </location>
</feature>